<dbReference type="RefSeq" id="WP_377178525.1">
    <property type="nucleotide sequence ID" value="NZ_JBHUJB010000061.1"/>
</dbReference>
<dbReference type="NCBIfam" id="TIGR02532">
    <property type="entry name" value="IV_pilin_GFxxxE"/>
    <property type="match status" value="1"/>
</dbReference>
<proteinExistence type="predicted"/>
<sequence>MKKFKAQRKGFTLIELMTAVAITTVIIGVLIGTTRMSMDAWQESRDKARASRLAKESMEVMARDLEGIVIRSGNDYEWLYAKMDGSEQQGPHSSAQLNNPLEFVFLTAATDRYDGKIGTSDDKGGDISTVIYKLVYKDQFEGVSSGTPFPVFSLYRKLINPDETFNKYLAQTSIQGLTPSDEITDPNNFIAENVYNLTVTLVFEYIDTNTGVLKQKRVPIMTSGSSFVEVSIKGDEVQTPGSSETLPVDARLAGAELGIMVLNDTAVRQLSVPSLPDSRVKSIIKENSHFFTKSVVLPRP</sequence>
<evidence type="ECO:0000313" key="3">
    <source>
        <dbReference type="Proteomes" id="UP001597389"/>
    </source>
</evidence>
<accession>A0ABW4ZEF6</accession>
<dbReference type="Proteomes" id="UP001597389">
    <property type="component" value="Unassembled WGS sequence"/>
</dbReference>
<keyword evidence="1" id="KW-0472">Membrane</keyword>
<dbReference type="InterPro" id="IPR012902">
    <property type="entry name" value="N_methyl_site"/>
</dbReference>
<comment type="caution">
    <text evidence="2">The sequence shown here is derived from an EMBL/GenBank/DDBJ whole genome shotgun (WGS) entry which is preliminary data.</text>
</comment>
<keyword evidence="1" id="KW-1133">Transmembrane helix</keyword>
<organism evidence="2 3">
    <name type="scientific">Rubritalea tangerina</name>
    <dbReference type="NCBI Taxonomy" id="430798"/>
    <lineage>
        <taxon>Bacteria</taxon>
        <taxon>Pseudomonadati</taxon>
        <taxon>Verrucomicrobiota</taxon>
        <taxon>Verrucomicrobiia</taxon>
        <taxon>Verrucomicrobiales</taxon>
        <taxon>Rubritaleaceae</taxon>
        <taxon>Rubritalea</taxon>
    </lineage>
</organism>
<protein>
    <submittedName>
        <fullName evidence="2">Type II secretion system protein J</fullName>
    </submittedName>
</protein>
<reference evidence="3" key="1">
    <citation type="journal article" date="2019" name="Int. J. Syst. Evol. Microbiol.">
        <title>The Global Catalogue of Microorganisms (GCM) 10K type strain sequencing project: providing services to taxonomists for standard genome sequencing and annotation.</title>
        <authorList>
            <consortium name="The Broad Institute Genomics Platform"/>
            <consortium name="The Broad Institute Genome Sequencing Center for Infectious Disease"/>
            <person name="Wu L."/>
            <person name="Ma J."/>
        </authorList>
    </citation>
    <scope>NUCLEOTIDE SEQUENCE [LARGE SCALE GENOMIC DNA]</scope>
    <source>
        <strain evidence="3">CCUG 57942</strain>
    </source>
</reference>
<dbReference type="EMBL" id="JBHUJB010000061">
    <property type="protein sequence ID" value="MFD2159982.1"/>
    <property type="molecule type" value="Genomic_DNA"/>
</dbReference>
<dbReference type="Pfam" id="PF07963">
    <property type="entry name" value="N_methyl"/>
    <property type="match status" value="1"/>
</dbReference>
<gene>
    <name evidence="2" type="ORF">ACFSW8_13825</name>
</gene>
<evidence type="ECO:0000256" key="1">
    <source>
        <dbReference type="SAM" id="Phobius"/>
    </source>
</evidence>
<evidence type="ECO:0000313" key="2">
    <source>
        <dbReference type="EMBL" id="MFD2159982.1"/>
    </source>
</evidence>
<keyword evidence="1" id="KW-0812">Transmembrane</keyword>
<keyword evidence="3" id="KW-1185">Reference proteome</keyword>
<name>A0ABW4ZEF6_9BACT</name>
<feature type="transmembrane region" description="Helical" evidence="1">
    <location>
        <begin position="12"/>
        <end position="32"/>
    </location>
</feature>
<dbReference type="PROSITE" id="PS00409">
    <property type="entry name" value="PROKAR_NTER_METHYL"/>
    <property type="match status" value="1"/>
</dbReference>